<dbReference type="Gene3D" id="3.40.50.1000">
    <property type="entry name" value="HAD superfamily/HAD-like"/>
    <property type="match status" value="1"/>
</dbReference>
<accession>A0A2M7BN13</accession>
<proteinExistence type="predicted"/>
<gene>
    <name evidence="1" type="ORF">COS53_03490</name>
</gene>
<reference evidence="2" key="1">
    <citation type="submission" date="2017-09" db="EMBL/GenBank/DDBJ databases">
        <title>Depth-based differentiation of microbial function through sediment-hosted aquifers and enrichment of novel symbionts in the deep terrestrial subsurface.</title>
        <authorList>
            <person name="Probst A.J."/>
            <person name="Ladd B."/>
            <person name="Jarett J.K."/>
            <person name="Geller-Mcgrath D.E."/>
            <person name="Sieber C.M.K."/>
            <person name="Emerson J.B."/>
            <person name="Anantharaman K."/>
            <person name="Thomas B.C."/>
            <person name="Malmstrom R."/>
            <person name="Stieglmeier M."/>
            <person name="Klingl A."/>
            <person name="Woyke T."/>
            <person name="Ryan C.M."/>
            <person name="Banfield J.F."/>
        </authorList>
    </citation>
    <scope>NUCLEOTIDE SEQUENCE [LARGE SCALE GENOMIC DNA]</scope>
</reference>
<dbReference type="InterPro" id="IPR036412">
    <property type="entry name" value="HAD-like_sf"/>
</dbReference>
<dbReference type="InterPro" id="IPR023214">
    <property type="entry name" value="HAD_sf"/>
</dbReference>
<evidence type="ECO:0000313" key="1">
    <source>
        <dbReference type="EMBL" id="PIV06871.1"/>
    </source>
</evidence>
<dbReference type="AlphaFoldDB" id="A0A2M7BN13"/>
<comment type="caution">
    <text evidence="1">The sequence shown here is derived from an EMBL/GenBank/DDBJ whole genome shotgun (WGS) entry which is preliminary data.</text>
</comment>
<dbReference type="Pfam" id="PF00702">
    <property type="entry name" value="Hydrolase"/>
    <property type="match status" value="1"/>
</dbReference>
<dbReference type="SUPFAM" id="SSF56784">
    <property type="entry name" value="HAD-like"/>
    <property type="match status" value="1"/>
</dbReference>
<dbReference type="PANTHER" id="PTHR43611">
    <property type="entry name" value="ALPHA-D-GLUCOSE 1-PHOSPHATE PHOSPHATASE"/>
    <property type="match status" value="1"/>
</dbReference>
<name>A0A2M7BN13_9BACT</name>
<protein>
    <recommendedName>
        <fullName evidence="3">HAD family hydrolase</fullName>
    </recommendedName>
</protein>
<evidence type="ECO:0008006" key="3">
    <source>
        <dbReference type="Google" id="ProtNLM"/>
    </source>
</evidence>
<evidence type="ECO:0000313" key="2">
    <source>
        <dbReference type="Proteomes" id="UP000229191"/>
    </source>
</evidence>
<dbReference type="PANTHER" id="PTHR43611:SF3">
    <property type="entry name" value="FLAVIN MONONUCLEOTIDE HYDROLASE 1, CHLOROPLATIC"/>
    <property type="match status" value="1"/>
</dbReference>
<dbReference type="InterPro" id="IPR006439">
    <property type="entry name" value="HAD-SF_hydro_IA"/>
</dbReference>
<dbReference type="NCBIfam" id="TIGR01509">
    <property type="entry name" value="HAD-SF-IA-v3"/>
    <property type="match status" value="1"/>
</dbReference>
<dbReference type="EMBL" id="PEVB01000095">
    <property type="protein sequence ID" value="PIV06871.1"/>
    <property type="molecule type" value="Genomic_DNA"/>
</dbReference>
<dbReference type="Proteomes" id="UP000229191">
    <property type="component" value="Unassembled WGS sequence"/>
</dbReference>
<sequence length="113" mass="13446">MHELAKKIAKKYKVGILSNYYRNFFEEATRQKFIPKIDFSYKIISAEVGHMKLEPEIYKIADERCGYSGEEIFFIDDKKENLFTAAKMGWRTFLFDYQNPEKLCEEIGRILNI</sequence>
<organism evidence="1 2">
    <name type="scientific">Candidatus Shapirobacteria bacterium CG03_land_8_20_14_0_80_35_14</name>
    <dbReference type="NCBI Taxonomy" id="1974878"/>
    <lineage>
        <taxon>Bacteria</taxon>
        <taxon>Candidatus Shapironibacteriota</taxon>
    </lineage>
</organism>